<keyword evidence="13 16" id="KW-0234">DNA repair</keyword>
<evidence type="ECO:0000313" key="21">
    <source>
        <dbReference type="Proteomes" id="UP000178606"/>
    </source>
</evidence>
<comment type="function">
    <text evidence="16">In addition to polymerase activity, this DNA polymerase exhibits 3'-5' and 5'-3' exonuclease activity.</text>
</comment>
<dbReference type="SMART" id="SM00279">
    <property type="entry name" value="HhH2"/>
    <property type="match status" value="1"/>
</dbReference>
<dbReference type="CDD" id="cd09898">
    <property type="entry name" value="H3TH_53EXO"/>
    <property type="match status" value="1"/>
</dbReference>
<dbReference type="InterPro" id="IPR036397">
    <property type="entry name" value="RNaseH_sf"/>
</dbReference>
<dbReference type="Pfam" id="PF02739">
    <property type="entry name" value="5_3_exonuc_N"/>
    <property type="match status" value="1"/>
</dbReference>
<dbReference type="Pfam" id="PF01367">
    <property type="entry name" value="5_3_exonuc"/>
    <property type="match status" value="1"/>
</dbReference>
<keyword evidence="11 16" id="KW-0239">DNA-directed DNA polymerase</keyword>
<dbReference type="InterPro" id="IPR001098">
    <property type="entry name" value="DNA-dir_DNA_pol_A_palm_dom"/>
</dbReference>
<dbReference type="PRINTS" id="PR00868">
    <property type="entry name" value="DNAPOLI"/>
</dbReference>
<accession>A0A1F6CQZ4</accession>
<dbReference type="EMBL" id="MFKF01000177">
    <property type="protein sequence ID" value="OGG51598.1"/>
    <property type="molecule type" value="Genomic_DNA"/>
</dbReference>
<dbReference type="GO" id="GO:0006261">
    <property type="term" value="P:DNA-templated DNA replication"/>
    <property type="evidence" value="ECO:0007669"/>
    <property type="project" value="UniProtKB-UniRule"/>
</dbReference>
<dbReference type="GO" id="GO:0008409">
    <property type="term" value="F:5'-3' exonuclease activity"/>
    <property type="evidence" value="ECO:0007669"/>
    <property type="project" value="UniProtKB-UniRule"/>
</dbReference>
<dbReference type="InterPro" id="IPR002562">
    <property type="entry name" value="3'-5'_exonuclease_dom"/>
</dbReference>
<evidence type="ECO:0000256" key="15">
    <source>
        <dbReference type="NCBIfam" id="TIGR00593"/>
    </source>
</evidence>
<dbReference type="SUPFAM" id="SSF47807">
    <property type="entry name" value="5' to 3' exonuclease, C-terminal subdomain"/>
    <property type="match status" value="1"/>
</dbReference>
<evidence type="ECO:0000256" key="6">
    <source>
        <dbReference type="ARBA" id="ARBA00022705"/>
    </source>
</evidence>
<dbReference type="SUPFAM" id="SSF88723">
    <property type="entry name" value="PIN domain-like"/>
    <property type="match status" value="1"/>
</dbReference>
<keyword evidence="6 16" id="KW-0235">DNA replication</keyword>
<dbReference type="Gene3D" id="1.20.1060.10">
    <property type="entry name" value="Taq DNA Polymerase, Chain T, domain 4"/>
    <property type="match status" value="1"/>
</dbReference>
<dbReference type="InterPro" id="IPR018320">
    <property type="entry name" value="DNA_polymerase_1"/>
</dbReference>
<comment type="catalytic activity">
    <reaction evidence="14 16">
        <text>DNA(n) + a 2'-deoxyribonucleoside 5'-triphosphate = DNA(n+1) + diphosphate</text>
        <dbReference type="Rhea" id="RHEA:22508"/>
        <dbReference type="Rhea" id="RHEA-COMP:17339"/>
        <dbReference type="Rhea" id="RHEA-COMP:17340"/>
        <dbReference type="ChEBI" id="CHEBI:33019"/>
        <dbReference type="ChEBI" id="CHEBI:61560"/>
        <dbReference type="ChEBI" id="CHEBI:173112"/>
        <dbReference type="EC" id="2.7.7.7"/>
    </reaction>
</comment>
<dbReference type="CDD" id="cd08637">
    <property type="entry name" value="DNA_pol_A_pol_I_C"/>
    <property type="match status" value="1"/>
</dbReference>
<evidence type="ECO:0000259" key="17">
    <source>
        <dbReference type="SMART" id="SM00474"/>
    </source>
</evidence>
<keyword evidence="12 16" id="KW-0238">DNA-binding</keyword>
<dbReference type="NCBIfam" id="NF004397">
    <property type="entry name" value="PRK05755.1"/>
    <property type="match status" value="1"/>
</dbReference>
<organism evidence="20 21">
    <name type="scientific">Handelsmanbacteria sp. (strain RIFCSPLOWO2_12_FULL_64_10)</name>
    <dbReference type="NCBI Taxonomy" id="1817868"/>
    <lineage>
        <taxon>Bacteria</taxon>
        <taxon>Candidatus Handelsmaniibacteriota</taxon>
    </lineage>
</organism>
<dbReference type="GO" id="GO:0003887">
    <property type="term" value="F:DNA-directed DNA polymerase activity"/>
    <property type="evidence" value="ECO:0007669"/>
    <property type="project" value="UniProtKB-UniRule"/>
</dbReference>
<reference evidence="20 21" key="1">
    <citation type="journal article" date="2016" name="Nat. Commun.">
        <title>Thousands of microbial genomes shed light on interconnected biogeochemical processes in an aquifer system.</title>
        <authorList>
            <person name="Anantharaman K."/>
            <person name="Brown C.T."/>
            <person name="Hug L.A."/>
            <person name="Sharon I."/>
            <person name="Castelle C.J."/>
            <person name="Probst A.J."/>
            <person name="Thomas B.C."/>
            <person name="Singh A."/>
            <person name="Wilkins M.J."/>
            <person name="Karaoz U."/>
            <person name="Brodie E.L."/>
            <person name="Williams K.H."/>
            <person name="Hubbard S.S."/>
            <person name="Banfield J.F."/>
        </authorList>
    </citation>
    <scope>NUCLEOTIDE SEQUENCE [LARGE SCALE GENOMIC DNA]</scope>
    <source>
        <strain evidence="21">RIFCSPLOWO2_12_FULL_64_10</strain>
    </source>
</reference>
<keyword evidence="8 16" id="KW-0227">DNA damage</keyword>
<evidence type="ECO:0000256" key="4">
    <source>
        <dbReference type="ARBA" id="ARBA00022679"/>
    </source>
</evidence>
<dbReference type="NCBIfam" id="TIGR00593">
    <property type="entry name" value="pola"/>
    <property type="match status" value="1"/>
</dbReference>
<dbReference type="Gene3D" id="3.30.420.10">
    <property type="entry name" value="Ribonuclease H-like superfamily/Ribonuclease H"/>
    <property type="match status" value="1"/>
</dbReference>
<evidence type="ECO:0000256" key="1">
    <source>
        <dbReference type="ARBA" id="ARBA00007705"/>
    </source>
</evidence>
<dbReference type="InterPro" id="IPR002298">
    <property type="entry name" value="DNA_polymerase_A"/>
</dbReference>
<evidence type="ECO:0000256" key="8">
    <source>
        <dbReference type="ARBA" id="ARBA00022763"/>
    </source>
</evidence>
<dbReference type="GO" id="GO:0006302">
    <property type="term" value="P:double-strand break repair"/>
    <property type="evidence" value="ECO:0007669"/>
    <property type="project" value="TreeGrafter"/>
</dbReference>
<evidence type="ECO:0000259" key="18">
    <source>
        <dbReference type="SMART" id="SM00475"/>
    </source>
</evidence>
<feature type="domain" description="DNA-directed DNA polymerase family A palm" evidence="19">
    <location>
        <begin position="699"/>
        <end position="888"/>
    </location>
</feature>
<evidence type="ECO:0000256" key="7">
    <source>
        <dbReference type="ARBA" id="ARBA00022722"/>
    </source>
</evidence>
<dbReference type="SMART" id="SM00482">
    <property type="entry name" value="POLAc"/>
    <property type="match status" value="1"/>
</dbReference>
<evidence type="ECO:0000256" key="10">
    <source>
        <dbReference type="ARBA" id="ARBA00022839"/>
    </source>
</evidence>
<keyword evidence="9 16" id="KW-0378">Hydrolase</keyword>
<dbReference type="SMART" id="SM00474">
    <property type="entry name" value="35EXOc"/>
    <property type="match status" value="1"/>
</dbReference>
<dbReference type="EC" id="2.7.7.7" evidence="2 15"/>
<keyword evidence="10 16" id="KW-0269">Exonuclease</keyword>
<dbReference type="PANTHER" id="PTHR10133">
    <property type="entry name" value="DNA POLYMERASE I"/>
    <property type="match status" value="1"/>
</dbReference>
<gene>
    <name evidence="16" type="primary">polA</name>
    <name evidence="20" type="ORF">A3F84_17750</name>
</gene>
<evidence type="ECO:0000259" key="19">
    <source>
        <dbReference type="SMART" id="SM00482"/>
    </source>
</evidence>
<dbReference type="SUPFAM" id="SSF56672">
    <property type="entry name" value="DNA/RNA polymerases"/>
    <property type="match status" value="1"/>
</dbReference>
<dbReference type="CDD" id="cd06139">
    <property type="entry name" value="DNA_polA_I_Ecoli_like_exo"/>
    <property type="match status" value="1"/>
</dbReference>
<dbReference type="AlphaFoldDB" id="A0A1F6CQZ4"/>
<dbReference type="Pfam" id="PF00476">
    <property type="entry name" value="DNA_pol_A"/>
    <property type="match status" value="1"/>
</dbReference>
<dbReference type="InterPro" id="IPR043502">
    <property type="entry name" value="DNA/RNA_pol_sf"/>
</dbReference>
<dbReference type="Proteomes" id="UP000178606">
    <property type="component" value="Unassembled WGS sequence"/>
</dbReference>
<evidence type="ECO:0000256" key="13">
    <source>
        <dbReference type="ARBA" id="ARBA00023204"/>
    </source>
</evidence>
<evidence type="ECO:0000256" key="14">
    <source>
        <dbReference type="ARBA" id="ARBA00049244"/>
    </source>
</evidence>
<dbReference type="InterPro" id="IPR008918">
    <property type="entry name" value="HhH2"/>
</dbReference>
<feature type="domain" description="3'-5' exonuclease" evidence="17">
    <location>
        <begin position="341"/>
        <end position="525"/>
    </location>
</feature>
<dbReference type="Gene3D" id="3.40.50.1010">
    <property type="entry name" value="5'-nuclease"/>
    <property type="match status" value="1"/>
</dbReference>
<evidence type="ECO:0000256" key="3">
    <source>
        <dbReference type="ARBA" id="ARBA00020311"/>
    </source>
</evidence>
<dbReference type="Pfam" id="PF01612">
    <property type="entry name" value="DNA_pol_A_exo1"/>
    <property type="match status" value="1"/>
</dbReference>
<dbReference type="FunFam" id="1.10.150.20:FF:000002">
    <property type="entry name" value="DNA polymerase I"/>
    <property type="match status" value="1"/>
</dbReference>
<dbReference type="InterPro" id="IPR036279">
    <property type="entry name" value="5-3_exonuclease_C_sf"/>
</dbReference>
<dbReference type="SMART" id="SM00475">
    <property type="entry name" value="53EXOc"/>
    <property type="match status" value="1"/>
</dbReference>
<evidence type="ECO:0000256" key="9">
    <source>
        <dbReference type="ARBA" id="ARBA00022801"/>
    </source>
</evidence>
<evidence type="ECO:0000256" key="5">
    <source>
        <dbReference type="ARBA" id="ARBA00022695"/>
    </source>
</evidence>
<evidence type="ECO:0000256" key="11">
    <source>
        <dbReference type="ARBA" id="ARBA00022932"/>
    </source>
</evidence>
<feature type="non-terminal residue" evidence="20">
    <location>
        <position position="888"/>
    </location>
</feature>
<dbReference type="PANTHER" id="PTHR10133:SF27">
    <property type="entry name" value="DNA POLYMERASE NU"/>
    <property type="match status" value="1"/>
</dbReference>
<evidence type="ECO:0000256" key="16">
    <source>
        <dbReference type="RuleBase" id="RU004460"/>
    </source>
</evidence>
<protein>
    <recommendedName>
        <fullName evidence="3 15">DNA polymerase I</fullName>
        <ecNumber evidence="2 15">2.7.7.7</ecNumber>
    </recommendedName>
</protein>
<evidence type="ECO:0000256" key="2">
    <source>
        <dbReference type="ARBA" id="ARBA00012417"/>
    </source>
</evidence>
<comment type="caution">
    <text evidence="20">The sequence shown here is derived from an EMBL/GenBank/DDBJ whole genome shotgun (WGS) entry which is preliminary data.</text>
</comment>
<dbReference type="SUPFAM" id="SSF53098">
    <property type="entry name" value="Ribonuclease H-like"/>
    <property type="match status" value="1"/>
</dbReference>
<keyword evidence="5 16" id="KW-0548">Nucleotidyltransferase</keyword>
<dbReference type="InterPro" id="IPR029060">
    <property type="entry name" value="PIN-like_dom_sf"/>
</dbReference>
<feature type="domain" description="5'-3' exonuclease" evidence="18">
    <location>
        <begin position="1"/>
        <end position="263"/>
    </location>
</feature>
<dbReference type="GO" id="GO:0003677">
    <property type="term" value="F:DNA binding"/>
    <property type="evidence" value="ECO:0007669"/>
    <property type="project" value="UniProtKB-UniRule"/>
</dbReference>
<evidence type="ECO:0000256" key="12">
    <source>
        <dbReference type="ARBA" id="ARBA00023125"/>
    </source>
</evidence>
<dbReference type="Gene3D" id="3.30.70.370">
    <property type="match status" value="1"/>
</dbReference>
<dbReference type="GO" id="GO:0008408">
    <property type="term" value="F:3'-5' exonuclease activity"/>
    <property type="evidence" value="ECO:0007669"/>
    <property type="project" value="UniProtKB-UniRule"/>
</dbReference>
<sequence>MPETLYLIDGHAQIFRAYYAIRGGMRSPVTGEPTHAVFGFAGMLIKLLSQFRPHYVVVAVDAPGRTFRDEMFEPYKGTRQETPDDLISQIPRVLEVVEGFGIPAIVQEGIEADDVIATITQRVLDDPACRDVDIRVVSKDKDLEQLLCDRVTMFDIHTDTTIDAAALMENKGIRPGQVIDVLALTGDTVDNVPGVAGIGPKTAAQLVQQFGCIDGILANLDQIKGKRRENLEKGRDLLPLSRALVTLKRDADFPFSLTAARVGRIDLQKVLPLFQQLGFNRYQEEARRLAEEADSGVQVSEFGPPSYPPVNGGKIAPSPLAGRGGVGAQSEILETAATGDYEAIVTREQIKALVETLRGQPMISVDTETTGLGRDAQLCGLSFAWRHGHGVYVPVRSPDPSEHLDAETVLTALRPVLEDPDLPKCGHNLKFDAQVLLRNGIRLRGVAFDSMLASLLIDPSQPGHKLDHLALTHLAYRMIPITDLIGEGEAQASMDRVPLGRVVAYAAEDTDIALRLYGCLWPRLEEMGMAALVRDVEAPLCTVIAEMEAHGIVCDPEELRRQGEALGQRAEELRREVRALAGCDFHLDSTHQLAEVLFDRLGFAAGKRTKTGRSTDITVLERLAAQEDRNDPRTGVPRLVIEYRQLTKLISTYLGNLRHAVSPKDGRIHSTFHQLVTATGRLASHNPNLQNVPVRTEVGRQIRKAFVAPPGRLLICADYSQVELRLLAHLSGDPALVEVFERDEDIHTAVAAQVFGVPPGEVTREQRARAKTINFGIIYGVTPFGLARRIEGLDVAGATGLIADYKRRFPGIDRFLQQCVQQALEQGYVCTVMGRRRYIPEIRSTDRNQQSLGERLAINSVVQGSAADLIKAAMVNVQRRIDRDGLPL</sequence>
<dbReference type="InterPro" id="IPR020045">
    <property type="entry name" value="DNA_polI_H3TH"/>
</dbReference>
<dbReference type="FunFam" id="1.10.150.20:FF:000003">
    <property type="entry name" value="DNA polymerase I"/>
    <property type="match status" value="1"/>
</dbReference>
<dbReference type="InterPro" id="IPR002421">
    <property type="entry name" value="5-3_exonuclease"/>
</dbReference>
<comment type="similarity">
    <text evidence="1 16">Belongs to the DNA polymerase type-A family.</text>
</comment>
<keyword evidence="4 16" id="KW-0808">Transferase</keyword>
<keyword evidence="7" id="KW-0540">Nuclease</keyword>
<dbReference type="Gene3D" id="1.10.150.20">
    <property type="entry name" value="5' to 3' exonuclease, C-terminal subdomain"/>
    <property type="match status" value="2"/>
</dbReference>
<name>A0A1F6CQZ4_HANXR</name>
<dbReference type="InterPro" id="IPR020046">
    <property type="entry name" value="5-3_exonucl_a-hlix_arch_N"/>
</dbReference>
<evidence type="ECO:0000313" key="20">
    <source>
        <dbReference type="EMBL" id="OGG51598.1"/>
    </source>
</evidence>
<dbReference type="CDD" id="cd09859">
    <property type="entry name" value="PIN_53EXO"/>
    <property type="match status" value="1"/>
</dbReference>
<proteinExistence type="inferred from homology"/>
<dbReference type="InterPro" id="IPR012337">
    <property type="entry name" value="RNaseH-like_sf"/>
</dbReference>